<dbReference type="RefSeq" id="XP_006688055.1">
    <property type="nucleotide sequence ID" value="XM_006687992.1"/>
</dbReference>
<reference evidence="2 3" key="1">
    <citation type="journal article" date="2011" name="Proc. Natl. Acad. Sci. U.S.A.">
        <title>Comparative genomics of xylose-fermenting fungi for enhanced biofuel production.</title>
        <authorList>
            <person name="Wohlbach D.J."/>
            <person name="Kuo A."/>
            <person name="Sato T.K."/>
            <person name="Potts K.M."/>
            <person name="Salamov A.A."/>
            <person name="LaButti K.M."/>
            <person name="Sun H."/>
            <person name="Clum A."/>
            <person name="Pangilinan J.L."/>
            <person name="Lindquist E.A."/>
            <person name="Lucas S."/>
            <person name="Lapidus A."/>
            <person name="Jin M."/>
            <person name="Gunawan C."/>
            <person name="Balan V."/>
            <person name="Dale B.E."/>
            <person name="Jeffries T.W."/>
            <person name="Zinkel R."/>
            <person name="Barry K.W."/>
            <person name="Grigoriev I.V."/>
            <person name="Gasch A.P."/>
        </authorList>
    </citation>
    <scope>NUCLEOTIDE SEQUENCE [LARGE SCALE GENOMIC DNA]</scope>
    <source>
        <strain evidence="3">ATCC 10573 / BCRC 21748 / CBS 615 / JCM 9827 / NBRC 10315 / NRRL Y-1498 / VKM Y-70</strain>
    </source>
</reference>
<dbReference type="AlphaFoldDB" id="G3B9H2"/>
<dbReference type="InterPro" id="IPR051783">
    <property type="entry name" value="NAD(P)-dependent_oxidoreduct"/>
</dbReference>
<sequence>MKVFVTGGSGFIGTKVVEQLISKGHSVVGLARSDTSAEKLETAGAKVVRGELTDIDVLVDAAKSADGTMHLGFIHDFANISKSMVLDRQIVTSICEAYKGTDKFFINTSGTLFLHGPGLNDEDTPIPEVPLLPDMVVRTETESQLLSYADKGFRVISIRCPPTVHGEGDGGFIPIIYGMFKNQGASFYPDSGENVWPAVHRADAAKLYVLAAEKAPTGSILHAVAEQGIPIKSIAEAMAKKSGFEAKSVSKDELKEKLGFFFGFVFASNNYVSSEKTKKITGWAPTEATLLEDITNNY</sequence>
<evidence type="ECO:0000313" key="3">
    <source>
        <dbReference type="Proteomes" id="UP000000707"/>
    </source>
</evidence>
<dbReference type="Proteomes" id="UP000000707">
    <property type="component" value="Unassembled WGS sequence"/>
</dbReference>
<dbReference type="Gene3D" id="3.40.50.720">
    <property type="entry name" value="NAD(P)-binding Rossmann-like Domain"/>
    <property type="match status" value="1"/>
</dbReference>
<accession>G3B9H2</accession>
<keyword evidence="3" id="KW-1185">Reference proteome</keyword>
<dbReference type="InterPro" id="IPR001509">
    <property type="entry name" value="Epimerase_deHydtase"/>
</dbReference>
<dbReference type="EMBL" id="GL996527">
    <property type="protein sequence ID" value="EGV61885.1"/>
    <property type="molecule type" value="Genomic_DNA"/>
</dbReference>
<dbReference type="KEGG" id="cten:18249086"/>
<organism evidence="3">
    <name type="scientific">Candida tenuis (strain ATCC 10573 / BCRC 21748 / CBS 615 / JCM 9827 / NBRC 10315 / NRRL Y-1498 / VKM Y-70)</name>
    <name type="common">Yeast</name>
    <name type="synonym">Yamadazyma tenuis</name>
    <dbReference type="NCBI Taxonomy" id="590646"/>
    <lineage>
        <taxon>Eukaryota</taxon>
        <taxon>Fungi</taxon>
        <taxon>Dikarya</taxon>
        <taxon>Ascomycota</taxon>
        <taxon>Saccharomycotina</taxon>
        <taxon>Pichiomycetes</taxon>
        <taxon>Debaryomycetaceae</taxon>
        <taxon>Yamadazyma</taxon>
    </lineage>
</organism>
<dbReference type="PANTHER" id="PTHR48079">
    <property type="entry name" value="PROTEIN YEEZ"/>
    <property type="match status" value="1"/>
</dbReference>
<evidence type="ECO:0000259" key="1">
    <source>
        <dbReference type="Pfam" id="PF01370"/>
    </source>
</evidence>
<dbReference type="SUPFAM" id="SSF51735">
    <property type="entry name" value="NAD(P)-binding Rossmann-fold domains"/>
    <property type="match status" value="1"/>
</dbReference>
<protein>
    <recommendedName>
        <fullName evidence="1">NAD-dependent epimerase/dehydratase domain-containing protein</fullName>
    </recommendedName>
</protein>
<dbReference type="OrthoDB" id="10262413at2759"/>
<dbReference type="GO" id="GO:0005737">
    <property type="term" value="C:cytoplasm"/>
    <property type="evidence" value="ECO:0007669"/>
    <property type="project" value="TreeGrafter"/>
</dbReference>
<gene>
    <name evidence="2" type="ORF">CANTEDRAFT_125169</name>
</gene>
<dbReference type="PANTHER" id="PTHR48079:SF9">
    <property type="entry name" value="PUTATIVE-RELATED"/>
    <property type="match status" value="1"/>
</dbReference>
<dbReference type="STRING" id="590646.G3B9H2"/>
<proteinExistence type="predicted"/>
<dbReference type="HOGENOM" id="CLU_007383_12_3_1"/>
<name>G3B9H2_CANTC</name>
<evidence type="ECO:0000313" key="2">
    <source>
        <dbReference type="EMBL" id="EGV61885.1"/>
    </source>
</evidence>
<feature type="domain" description="NAD-dependent epimerase/dehydratase" evidence="1">
    <location>
        <begin position="3"/>
        <end position="216"/>
    </location>
</feature>
<dbReference type="GO" id="GO:0004029">
    <property type="term" value="F:aldehyde dehydrogenase (NAD+) activity"/>
    <property type="evidence" value="ECO:0007669"/>
    <property type="project" value="TreeGrafter"/>
</dbReference>
<dbReference type="GeneID" id="18249086"/>
<dbReference type="Pfam" id="PF01370">
    <property type="entry name" value="Epimerase"/>
    <property type="match status" value="1"/>
</dbReference>
<dbReference type="InterPro" id="IPR036291">
    <property type="entry name" value="NAD(P)-bd_dom_sf"/>
</dbReference>
<dbReference type="eggNOG" id="KOG1502">
    <property type="taxonomic scope" value="Eukaryota"/>
</dbReference>
<dbReference type="CDD" id="cd05262">
    <property type="entry name" value="SDR_a7"/>
    <property type="match status" value="1"/>
</dbReference>